<dbReference type="AlphaFoldDB" id="A0A165QI86"/>
<gene>
    <name evidence="2" type="ORF">DAEQUDRAFT_254604</name>
</gene>
<name>A0A165QI86_9APHY</name>
<dbReference type="Proteomes" id="UP000076727">
    <property type="component" value="Unassembled WGS sequence"/>
</dbReference>
<evidence type="ECO:0000256" key="1">
    <source>
        <dbReference type="SAM" id="MobiDB-lite"/>
    </source>
</evidence>
<reference evidence="2 3" key="1">
    <citation type="journal article" date="2016" name="Mol. Biol. Evol.">
        <title>Comparative Genomics of Early-Diverging Mushroom-Forming Fungi Provides Insights into the Origins of Lignocellulose Decay Capabilities.</title>
        <authorList>
            <person name="Nagy L.G."/>
            <person name="Riley R."/>
            <person name="Tritt A."/>
            <person name="Adam C."/>
            <person name="Daum C."/>
            <person name="Floudas D."/>
            <person name="Sun H."/>
            <person name="Yadav J.S."/>
            <person name="Pangilinan J."/>
            <person name="Larsson K.H."/>
            <person name="Matsuura K."/>
            <person name="Barry K."/>
            <person name="Labutti K."/>
            <person name="Kuo R."/>
            <person name="Ohm R.A."/>
            <person name="Bhattacharya S.S."/>
            <person name="Shirouzu T."/>
            <person name="Yoshinaga Y."/>
            <person name="Martin F.M."/>
            <person name="Grigoriev I.V."/>
            <person name="Hibbett D.S."/>
        </authorList>
    </citation>
    <scope>NUCLEOTIDE SEQUENCE [LARGE SCALE GENOMIC DNA]</scope>
    <source>
        <strain evidence="2 3">L-15889</strain>
    </source>
</reference>
<feature type="region of interest" description="Disordered" evidence="1">
    <location>
        <begin position="129"/>
        <end position="166"/>
    </location>
</feature>
<accession>A0A165QI86</accession>
<feature type="region of interest" description="Disordered" evidence="1">
    <location>
        <begin position="290"/>
        <end position="309"/>
    </location>
</feature>
<organism evidence="2 3">
    <name type="scientific">Daedalea quercina L-15889</name>
    <dbReference type="NCBI Taxonomy" id="1314783"/>
    <lineage>
        <taxon>Eukaryota</taxon>
        <taxon>Fungi</taxon>
        <taxon>Dikarya</taxon>
        <taxon>Basidiomycota</taxon>
        <taxon>Agaricomycotina</taxon>
        <taxon>Agaricomycetes</taxon>
        <taxon>Polyporales</taxon>
        <taxon>Fomitopsis</taxon>
    </lineage>
</organism>
<proteinExistence type="predicted"/>
<evidence type="ECO:0000313" key="2">
    <source>
        <dbReference type="EMBL" id="KZT69502.1"/>
    </source>
</evidence>
<dbReference type="EMBL" id="KV429057">
    <property type="protein sequence ID" value="KZT69502.1"/>
    <property type="molecule type" value="Genomic_DNA"/>
</dbReference>
<sequence length="432" mass="45401">MPAVPLGCSKDAFVTTQAPFDSSSSSQQNLELLATLADARLVPESDLSKSLSSAALSVPTRRPLLLPPSQSTVSPALPGNLISLISEPLSLPLMHDRTQCTRPVDPNASGVAISSNVSQLFLQNETLPGDVHLASPDKVASRVSSSPERADPDTSRASPPLEYASPVLPPLQAEETASSPSSVTAQQKCDGPTVLGINNLAVDVQSMPPLLNPLSVLPRRTSQRPKVPVIPSTLSIGTSNAPHAPVYSTTTTPGSSSPQSGCFPAGTAKRDEACMSASIIPIAGIMMQKPETKPQPSQLEPEGNPSKRKLQYVKPRANSHTVRNLFMLDYFTNHPNAQHTKAEFDIIFRGLPPAEVKKYKRLSVERAAAAGSQPGSSQARIGNALWENSPVTASEGQVVPNENIAAAPQVTAPSPALVHSSPLVPASCSNAM</sequence>
<keyword evidence="3" id="KW-1185">Reference proteome</keyword>
<protein>
    <submittedName>
        <fullName evidence="2">Uncharacterized protein</fullName>
    </submittedName>
</protein>
<evidence type="ECO:0000313" key="3">
    <source>
        <dbReference type="Proteomes" id="UP000076727"/>
    </source>
</evidence>